<dbReference type="InParanoid" id="D7SRU3"/>
<keyword evidence="2" id="KW-1185">Reference proteome</keyword>
<dbReference type="AlphaFoldDB" id="D7SRU3"/>
<accession>D7SRU3</accession>
<evidence type="ECO:0000313" key="1">
    <source>
        <dbReference type="EMBL" id="CBI18375.3"/>
    </source>
</evidence>
<name>D7SRU3_VITVI</name>
<proteinExistence type="predicted"/>
<dbReference type="HOGENOM" id="CLU_2431484_0_0_1"/>
<gene>
    <name evidence="1" type="ordered locus">VIT_09s0054g01560</name>
</gene>
<organism evidence="1 2">
    <name type="scientific">Vitis vinifera</name>
    <name type="common">Grape</name>
    <dbReference type="NCBI Taxonomy" id="29760"/>
    <lineage>
        <taxon>Eukaryota</taxon>
        <taxon>Viridiplantae</taxon>
        <taxon>Streptophyta</taxon>
        <taxon>Embryophyta</taxon>
        <taxon>Tracheophyta</taxon>
        <taxon>Spermatophyta</taxon>
        <taxon>Magnoliopsida</taxon>
        <taxon>eudicotyledons</taxon>
        <taxon>Gunneridae</taxon>
        <taxon>Pentapetalae</taxon>
        <taxon>rosids</taxon>
        <taxon>Vitales</taxon>
        <taxon>Vitaceae</taxon>
        <taxon>Viteae</taxon>
        <taxon>Vitis</taxon>
    </lineage>
</organism>
<sequence>MKKEMKGLEMNDSDEFTISRSSWTPERKDLVQNLIPAEKPLVSMRFSRRRAIKSSPEARQVLGVSKPKQRQHNTLESMWGTQLRNIVQFGF</sequence>
<dbReference type="EMBL" id="FN594972">
    <property type="protein sequence ID" value="CBI18375.3"/>
    <property type="molecule type" value="Genomic_DNA"/>
</dbReference>
<dbReference type="PaxDb" id="29760-VIT_09s0054g01560.t01"/>
<dbReference type="STRING" id="29760.D7SRU3"/>
<evidence type="ECO:0000313" key="2">
    <source>
        <dbReference type="Proteomes" id="UP000009183"/>
    </source>
</evidence>
<reference evidence="2" key="1">
    <citation type="journal article" date="2007" name="Nature">
        <title>The grapevine genome sequence suggests ancestral hexaploidization in major angiosperm phyla.</title>
        <authorList>
            <consortium name="The French-Italian Public Consortium for Grapevine Genome Characterization."/>
            <person name="Jaillon O."/>
            <person name="Aury J.-M."/>
            <person name="Noel B."/>
            <person name="Policriti A."/>
            <person name="Clepet C."/>
            <person name="Casagrande A."/>
            <person name="Choisne N."/>
            <person name="Aubourg S."/>
            <person name="Vitulo N."/>
            <person name="Jubin C."/>
            <person name="Vezzi A."/>
            <person name="Legeai F."/>
            <person name="Hugueney P."/>
            <person name="Dasilva C."/>
            <person name="Horner D."/>
            <person name="Mica E."/>
            <person name="Jublot D."/>
            <person name="Poulain J."/>
            <person name="Bruyere C."/>
            <person name="Billault A."/>
            <person name="Segurens B."/>
            <person name="Gouyvenoux M."/>
            <person name="Ugarte E."/>
            <person name="Cattonaro F."/>
            <person name="Anthouard V."/>
            <person name="Vico V."/>
            <person name="Del Fabbro C."/>
            <person name="Alaux M."/>
            <person name="Di Gaspero G."/>
            <person name="Dumas V."/>
            <person name="Felice N."/>
            <person name="Paillard S."/>
            <person name="Juman I."/>
            <person name="Moroldo M."/>
            <person name="Scalabrin S."/>
            <person name="Canaguier A."/>
            <person name="Le Clainche I."/>
            <person name="Malacrida G."/>
            <person name="Durand E."/>
            <person name="Pesole G."/>
            <person name="Laucou V."/>
            <person name="Chatelet P."/>
            <person name="Merdinoglu D."/>
            <person name="Delledonne M."/>
            <person name="Pezzotti M."/>
            <person name="Lecharny A."/>
            <person name="Scarpelli C."/>
            <person name="Artiguenave F."/>
            <person name="Pe M.E."/>
            <person name="Valle G."/>
            <person name="Morgante M."/>
            <person name="Caboche M."/>
            <person name="Adam-Blondon A.-F."/>
            <person name="Weissenbach J."/>
            <person name="Quetier F."/>
            <person name="Wincker P."/>
        </authorList>
    </citation>
    <scope>NUCLEOTIDE SEQUENCE [LARGE SCALE GENOMIC DNA]</scope>
    <source>
        <strain evidence="2">cv. Pinot noir / PN40024</strain>
    </source>
</reference>
<dbReference type="Proteomes" id="UP000009183">
    <property type="component" value="Chromosome 9"/>
</dbReference>
<protein>
    <submittedName>
        <fullName evidence="1">Uncharacterized protein</fullName>
    </submittedName>
</protein>